<keyword evidence="3" id="KW-1185">Reference proteome</keyword>
<evidence type="ECO:0000313" key="3">
    <source>
        <dbReference type="Proteomes" id="UP000314294"/>
    </source>
</evidence>
<gene>
    <name evidence="2" type="ORF">EYF80_057945</name>
</gene>
<accession>A0A4Z2EU36</accession>
<comment type="caution">
    <text evidence="2">The sequence shown here is derived from an EMBL/GenBank/DDBJ whole genome shotgun (WGS) entry which is preliminary data.</text>
</comment>
<dbReference type="EMBL" id="SRLO01003075">
    <property type="protein sequence ID" value="TNN31894.1"/>
    <property type="molecule type" value="Genomic_DNA"/>
</dbReference>
<reference evidence="2 3" key="1">
    <citation type="submission" date="2019-03" db="EMBL/GenBank/DDBJ databases">
        <title>First draft genome of Liparis tanakae, snailfish: a comprehensive survey of snailfish specific genes.</title>
        <authorList>
            <person name="Kim W."/>
            <person name="Song I."/>
            <person name="Jeong J.-H."/>
            <person name="Kim D."/>
            <person name="Kim S."/>
            <person name="Ryu S."/>
            <person name="Song J.Y."/>
            <person name="Lee S.K."/>
        </authorList>
    </citation>
    <scope>NUCLEOTIDE SEQUENCE [LARGE SCALE GENOMIC DNA]</scope>
    <source>
        <tissue evidence="2">Muscle</tissue>
    </source>
</reference>
<organism evidence="2 3">
    <name type="scientific">Liparis tanakae</name>
    <name type="common">Tanaka's snailfish</name>
    <dbReference type="NCBI Taxonomy" id="230148"/>
    <lineage>
        <taxon>Eukaryota</taxon>
        <taxon>Metazoa</taxon>
        <taxon>Chordata</taxon>
        <taxon>Craniata</taxon>
        <taxon>Vertebrata</taxon>
        <taxon>Euteleostomi</taxon>
        <taxon>Actinopterygii</taxon>
        <taxon>Neopterygii</taxon>
        <taxon>Teleostei</taxon>
        <taxon>Neoteleostei</taxon>
        <taxon>Acanthomorphata</taxon>
        <taxon>Eupercaria</taxon>
        <taxon>Perciformes</taxon>
        <taxon>Cottioidei</taxon>
        <taxon>Cottales</taxon>
        <taxon>Liparidae</taxon>
        <taxon>Liparis</taxon>
    </lineage>
</organism>
<evidence type="ECO:0000256" key="1">
    <source>
        <dbReference type="SAM" id="MobiDB-lite"/>
    </source>
</evidence>
<sequence length="80" mass="8382">MVDGIRNAAYLPKTGGRCLSPGERPAVPEAPPPRGARASWTSEPKRLQGLSHRTADSEATEDALCGAFSGVSSKSALPEY</sequence>
<dbReference type="Proteomes" id="UP000314294">
    <property type="component" value="Unassembled WGS sequence"/>
</dbReference>
<protein>
    <submittedName>
        <fullName evidence="2">Uncharacterized protein</fullName>
    </submittedName>
</protein>
<evidence type="ECO:0000313" key="2">
    <source>
        <dbReference type="EMBL" id="TNN31894.1"/>
    </source>
</evidence>
<proteinExistence type="predicted"/>
<feature type="region of interest" description="Disordered" evidence="1">
    <location>
        <begin position="12"/>
        <end position="58"/>
    </location>
</feature>
<dbReference type="AlphaFoldDB" id="A0A4Z2EU36"/>
<name>A0A4Z2EU36_9TELE</name>